<dbReference type="RefSeq" id="WP_092651496.1">
    <property type="nucleotide sequence ID" value="NZ_FOHA01000006.1"/>
</dbReference>
<evidence type="ECO:0000256" key="1">
    <source>
        <dbReference type="ARBA" id="ARBA00022679"/>
    </source>
</evidence>
<gene>
    <name evidence="4" type="ORF">SAMN04488559_10646</name>
</gene>
<keyword evidence="2 4" id="KW-0012">Acyltransferase</keyword>
<protein>
    <submittedName>
        <fullName evidence="4">1-acyl-sn-glycerol-3-phosphate acyltransferase</fullName>
    </submittedName>
</protein>
<reference evidence="4 5" key="1">
    <citation type="submission" date="2016-10" db="EMBL/GenBank/DDBJ databases">
        <authorList>
            <person name="de Groot N.N."/>
        </authorList>
    </citation>
    <scope>NUCLEOTIDE SEQUENCE [LARGE SCALE GENOMIC DNA]</scope>
    <source>
        <strain evidence="4 5">DSM 13760</strain>
    </source>
</reference>
<keyword evidence="5" id="KW-1185">Reference proteome</keyword>
<name>A0A1H9S203_9LACT</name>
<dbReference type="PANTHER" id="PTHR10434">
    <property type="entry name" value="1-ACYL-SN-GLYCEROL-3-PHOSPHATE ACYLTRANSFERASE"/>
    <property type="match status" value="1"/>
</dbReference>
<evidence type="ECO:0000259" key="3">
    <source>
        <dbReference type="SMART" id="SM00563"/>
    </source>
</evidence>
<dbReference type="CDD" id="cd07989">
    <property type="entry name" value="LPLAT_AGPAT-like"/>
    <property type="match status" value="1"/>
</dbReference>
<dbReference type="PANTHER" id="PTHR10434:SF40">
    <property type="entry name" value="1-ACYL-SN-GLYCEROL-3-PHOSPHATE ACYLTRANSFERASE"/>
    <property type="match status" value="1"/>
</dbReference>
<dbReference type="InterPro" id="IPR002123">
    <property type="entry name" value="Plipid/glycerol_acylTrfase"/>
</dbReference>
<dbReference type="AlphaFoldDB" id="A0A1H9S203"/>
<evidence type="ECO:0000313" key="5">
    <source>
        <dbReference type="Proteomes" id="UP000198948"/>
    </source>
</evidence>
<dbReference type="GO" id="GO:0003841">
    <property type="term" value="F:1-acylglycerol-3-phosphate O-acyltransferase activity"/>
    <property type="evidence" value="ECO:0007669"/>
    <property type="project" value="TreeGrafter"/>
</dbReference>
<dbReference type="OrthoDB" id="9803035at2"/>
<dbReference type="GO" id="GO:0006654">
    <property type="term" value="P:phosphatidic acid biosynthetic process"/>
    <property type="evidence" value="ECO:0007669"/>
    <property type="project" value="TreeGrafter"/>
</dbReference>
<sequence length="210" mass="23443">MFYRVVAGIVKGLIFIINGKTTVQNIDKLPKEGTFILVGPHRSILDPVFFALAAYPRPFTFMAKEELFKHKLLGWFIAKLGAFPVNRDNPGPSALKIPVKGLKDQGRNLIIFPSGSRHSEDLKGGAVTIAKLSGAPIIPVVYQGPLSIGGLFSRKKTSVRFGDPIIVERKTKLDKENIQLFDQKMHDAFKQLDTELNPKFVYVPKEKNKQ</sequence>
<dbReference type="SUPFAM" id="SSF69593">
    <property type="entry name" value="Glycerol-3-phosphate (1)-acyltransferase"/>
    <property type="match status" value="1"/>
</dbReference>
<dbReference type="Proteomes" id="UP000198948">
    <property type="component" value="Unassembled WGS sequence"/>
</dbReference>
<dbReference type="EMBL" id="FOHA01000006">
    <property type="protein sequence ID" value="SER78948.1"/>
    <property type="molecule type" value="Genomic_DNA"/>
</dbReference>
<dbReference type="Pfam" id="PF01553">
    <property type="entry name" value="Acyltransferase"/>
    <property type="match status" value="1"/>
</dbReference>
<dbReference type="SMART" id="SM00563">
    <property type="entry name" value="PlsC"/>
    <property type="match status" value="1"/>
</dbReference>
<evidence type="ECO:0000313" key="4">
    <source>
        <dbReference type="EMBL" id="SER78948.1"/>
    </source>
</evidence>
<organism evidence="4 5">
    <name type="scientific">Isobaculum melis</name>
    <dbReference type="NCBI Taxonomy" id="142588"/>
    <lineage>
        <taxon>Bacteria</taxon>
        <taxon>Bacillati</taxon>
        <taxon>Bacillota</taxon>
        <taxon>Bacilli</taxon>
        <taxon>Lactobacillales</taxon>
        <taxon>Carnobacteriaceae</taxon>
        <taxon>Isobaculum</taxon>
    </lineage>
</organism>
<keyword evidence="1 4" id="KW-0808">Transferase</keyword>
<feature type="domain" description="Phospholipid/glycerol acyltransferase" evidence="3">
    <location>
        <begin position="35"/>
        <end position="145"/>
    </location>
</feature>
<dbReference type="STRING" id="142588.SAMN04488559_10646"/>
<proteinExistence type="predicted"/>
<accession>A0A1H9S203</accession>
<evidence type="ECO:0000256" key="2">
    <source>
        <dbReference type="ARBA" id="ARBA00023315"/>
    </source>
</evidence>